<dbReference type="InterPro" id="IPR001810">
    <property type="entry name" value="F-box_dom"/>
</dbReference>
<comment type="caution">
    <text evidence="2">The sequence shown here is derived from an EMBL/GenBank/DDBJ whole genome shotgun (WGS) entry which is preliminary data.</text>
</comment>
<dbReference type="Proteomes" id="UP001610444">
    <property type="component" value="Unassembled WGS sequence"/>
</dbReference>
<dbReference type="SUPFAM" id="SSF81383">
    <property type="entry name" value="F-box domain"/>
    <property type="match status" value="1"/>
</dbReference>
<organism evidence="2 3">
    <name type="scientific">Aspergillus pseudodeflectus</name>
    <dbReference type="NCBI Taxonomy" id="176178"/>
    <lineage>
        <taxon>Eukaryota</taxon>
        <taxon>Fungi</taxon>
        <taxon>Dikarya</taxon>
        <taxon>Ascomycota</taxon>
        <taxon>Pezizomycotina</taxon>
        <taxon>Eurotiomycetes</taxon>
        <taxon>Eurotiomycetidae</taxon>
        <taxon>Eurotiales</taxon>
        <taxon>Aspergillaceae</taxon>
        <taxon>Aspergillus</taxon>
        <taxon>Aspergillus subgen. Nidulantes</taxon>
    </lineage>
</organism>
<dbReference type="GeneID" id="98161576"/>
<keyword evidence="3" id="KW-1185">Reference proteome</keyword>
<dbReference type="EMBL" id="JBFXLR010000041">
    <property type="protein sequence ID" value="KAL2844433.1"/>
    <property type="molecule type" value="Genomic_DNA"/>
</dbReference>
<dbReference type="RefSeq" id="XP_070896128.1">
    <property type="nucleotide sequence ID" value="XM_071046412.1"/>
</dbReference>
<dbReference type="Pfam" id="PF00646">
    <property type="entry name" value="F-box"/>
    <property type="match status" value="1"/>
</dbReference>
<evidence type="ECO:0000259" key="1">
    <source>
        <dbReference type="Pfam" id="PF00646"/>
    </source>
</evidence>
<gene>
    <name evidence="2" type="ORF">BJX68DRAFT_269664</name>
</gene>
<protein>
    <recommendedName>
        <fullName evidence="1">F-box domain-containing protein</fullName>
    </recommendedName>
</protein>
<evidence type="ECO:0000313" key="3">
    <source>
        <dbReference type="Proteomes" id="UP001610444"/>
    </source>
</evidence>
<accession>A0ABR4JWJ7</accession>
<evidence type="ECO:0000313" key="2">
    <source>
        <dbReference type="EMBL" id="KAL2844433.1"/>
    </source>
</evidence>
<sequence>MAFSEHIEHAAPDSNGIHRVNHHPLSLGYDMSIDILKYLPLVEIIRLERVNKKWQSFMRDWLESPEARLHLLPPWSSVTSKTDCNPLSYTEARRIIAIRHRLQTGRAASYNHLTHVDDLGELCQLSSRGGLLAWRRAGRKSCSDSFTEAPSWMPNLERSEPDTVICRRVWEQAAEDLGHEETSRLTMFLRKTEGMRGEVKRLRMNSEGVLLINVACPPLSYKESRLIVYSTTEHRTLSQFPNDFALRRDSGFLIPLEIGRELIYCAALLKNEWRLLAYNFRTDKMVYDVLSLCLHTHPGEPSHLICSCDSPEILRPWKALRELSRLVSTRSNGEFLVRSWTRLPTAEELKQVKKLYHSPQILQLHNIHIIRGSDGDAIQSLVPHWVGASDVLVDPVSDQLVFVWNNVCTQEITCTYWEDTLHTSRYSATVILPVDLKARPGRRIGDAVVFLHPYWGNRPLSLVHAFAMTQLDLHYDPSPHTSGPRDLLIHTAFRQTTDRLLLEAADRIIQNLFVGDTPLVGHCYETDYRSGVSGTPYSGDPKPDNVAEWNSTCDWTVPTRTQLRFVGDGHERLVVPTARSERLCFHYVYMWDVLRVVLI</sequence>
<reference evidence="2 3" key="1">
    <citation type="submission" date="2024-07" db="EMBL/GenBank/DDBJ databases">
        <title>Section-level genome sequencing and comparative genomics of Aspergillus sections Usti and Cavernicolus.</title>
        <authorList>
            <consortium name="Lawrence Berkeley National Laboratory"/>
            <person name="Nybo J.L."/>
            <person name="Vesth T.C."/>
            <person name="Theobald S."/>
            <person name="Frisvad J.C."/>
            <person name="Larsen T.O."/>
            <person name="Kjaerboelling I."/>
            <person name="Rothschild-Mancinelli K."/>
            <person name="Lyhne E.K."/>
            <person name="Kogle M.E."/>
            <person name="Barry K."/>
            <person name="Clum A."/>
            <person name="Na H."/>
            <person name="Ledsgaard L."/>
            <person name="Lin J."/>
            <person name="Lipzen A."/>
            <person name="Kuo A."/>
            <person name="Riley R."/>
            <person name="Mondo S."/>
            <person name="LaButti K."/>
            <person name="Haridas S."/>
            <person name="Pangalinan J."/>
            <person name="Salamov A.A."/>
            <person name="Simmons B.A."/>
            <person name="Magnuson J.K."/>
            <person name="Chen J."/>
            <person name="Drula E."/>
            <person name="Henrissat B."/>
            <person name="Wiebenga A."/>
            <person name="Lubbers R.J."/>
            <person name="Gomes A.C."/>
            <person name="Macurrencykelacurrency M.R."/>
            <person name="Stajich J."/>
            <person name="Grigoriev I.V."/>
            <person name="Mortensen U.H."/>
            <person name="De vries R.P."/>
            <person name="Baker S.E."/>
            <person name="Andersen M.R."/>
        </authorList>
    </citation>
    <scope>NUCLEOTIDE SEQUENCE [LARGE SCALE GENOMIC DNA]</scope>
    <source>
        <strain evidence="2 3">CBS 756.74</strain>
    </source>
</reference>
<dbReference type="InterPro" id="IPR036047">
    <property type="entry name" value="F-box-like_dom_sf"/>
</dbReference>
<feature type="domain" description="F-box" evidence="1">
    <location>
        <begin position="26"/>
        <end position="60"/>
    </location>
</feature>
<proteinExistence type="predicted"/>
<name>A0ABR4JWJ7_9EURO</name>